<keyword evidence="4" id="KW-1185">Reference proteome</keyword>
<dbReference type="RefSeq" id="WP_283741780.1">
    <property type="nucleotide sequence ID" value="NZ_JASJEV010000012.1"/>
</dbReference>
<dbReference type="EMBL" id="JASJEV010000012">
    <property type="protein sequence ID" value="MDJ1159786.1"/>
    <property type="molecule type" value="Genomic_DNA"/>
</dbReference>
<gene>
    <name evidence="3" type="ORF">QNA08_16295</name>
</gene>
<name>A0ABT7AK87_9HYPH</name>
<accession>A0ABT7AK87</accession>
<dbReference type="Proteomes" id="UP001321492">
    <property type="component" value="Unassembled WGS sequence"/>
</dbReference>
<feature type="compositionally biased region" description="Basic and acidic residues" evidence="2">
    <location>
        <begin position="1"/>
        <end position="10"/>
    </location>
</feature>
<reference evidence="3 4" key="1">
    <citation type="submission" date="2023-05" db="EMBL/GenBank/DDBJ databases">
        <title>Chelatococcus sp. nov., a moderately thermophilic bacterium isolated from hot spring microbial mat.</title>
        <authorList>
            <person name="Hu C.-J."/>
            <person name="Li W.-J."/>
        </authorList>
    </citation>
    <scope>NUCLEOTIDE SEQUENCE [LARGE SCALE GENOMIC DNA]</scope>
    <source>
        <strain evidence="3 4">SYSU G07232</strain>
    </source>
</reference>
<feature type="coiled-coil region" evidence="1">
    <location>
        <begin position="174"/>
        <end position="201"/>
    </location>
</feature>
<comment type="caution">
    <text evidence="3">The sequence shown here is derived from an EMBL/GenBank/DDBJ whole genome shotgun (WGS) entry which is preliminary data.</text>
</comment>
<feature type="compositionally biased region" description="Low complexity" evidence="2">
    <location>
        <begin position="84"/>
        <end position="95"/>
    </location>
</feature>
<evidence type="ECO:0000313" key="4">
    <source>
        <dbReference type="Proteomes" id="UP001321492"/>
    </source>
</evidence>
<feature type="region of interest" description="Disordered" evidence="2">
    <location>
        <begin position="1"/>
        <end position="100"/>
    </location>
</feature>
<evidence type="ECO:0008006" key="5">
    <source>
        <dbReference type="Google" id="ProtNLM"/>
    </source>
</evidence>
<keyword evidence="1" id="KW-0175">Coiled coil</keyword>
<proteinExistence type="predicted"/>
<sequence>MSDETGRDEAQGPGRSKPRREPPTIDLEASAVSVEPGPAAAAAAQGAGPQPALPSEAAETPSAMPAGQPDGEEARRAVEEGGETPEAGEAGGEAAPSRDTAVRTAALSGYGVRALALAGGLGGLAGAVAVLLLQPLIAPTDTTAARLAVLERSVAILSSRGQTEALDKRLGAVAADAKAMADRLNERMGEVERKLQEALQAQATGTLPGMSGESQAAAAARLAQVEAALAERGKATDGRLDEIERRLSVLARERGDGRVQAAARALVAGRLAEAARRGEPFDAPLAGLAALGVDPARLASLKATAATGVATTAGLARDFAPLAAQIAAEPAPAAGAGLWDRLVASAARAFRVRPVDDGSGQGPGAQGPAALVARIESALAKGDPAAALTAWRMLPEPARRASEAWGRRLEARVAVDEMAAALQNEAVQALGAAGR</sequence>
<feature type="compositionally biased region" description="Low complexity" evidence="2">
    <location>
        <begin position="36"/>
        <end position="50"/>
    </location>
</feature>
<organism evidence="3 4">
    <name type="scientific">Chelatococcus albus</name>
    <dbReference type="NCBI Taxonomy" id="3047466"/>
    <lineage>
        <taxon>Bacteria</taxon>
        <taxon>Pseudomonadati</taxon>
        <taxon>Pseudomonadota</taxon>
        <taxon>Alphaproteobacteria</taxon>
        <taxon>Hyphomicrobiales</taxon>
        <taxon>Chelatococcaceae</taxon>
        <taxon>Chelatococcus</taxon>
    </lineage>
</organism>
<evidence type="ECO:0000313" key="3">
    <source>
        <dbReference type="EMBL" id="MDJ1159786.1"/>
    </source>
</evidence>
<evidence type="ECO:0000256" key="1">
    <source>
        <dbReference type="SAM" id="Coils"/>
    </source>
</evidence>
<evidence type="ECO:0000256" key="2">
    <source>
        <dbReference type="SAM" id="MobiDB-lite"/>
    </source>
</evidence>
<protein>
    <recommendedName>
        <fullName evidence="5">Mitochondrial inner membrane protein</fullName>
    </recommendedName>
</protein>